<dbReference type="PANTHER" id="PTHR33799:SF1">
    <property type="entry name" value="PTS SYSTEM MANNOSE-SPECIFIC EIIAB COMPONENT-RELATED"/>
    <property type="match status" value="1"/>
</dbReference>
<reference evidence="3" key="1">
    <citation type="journal article" date="2021" name="PeerJ">
        <title>Extensive microbial diversity within the chicken gut microbiome revealed by metagenomics and culture.</title>
        <authorList>
            <person name="Gilroy R."/>
            <person name="Ravi A."/>
            <person name="Getino M."/>
            <person name="Pursley I."/>
            <person name="Horton D.L."/>
            <person name="Alikhan N.F."/>
            <person name="Baker D."/>
            <person name="Gharbi K."/>
            <person name="Hall N."/>
            <person name="Watson M."/>
            <person name="Adriaenssens E.M."/>
            <person name="Foster-Nyarko E."/>
            <person name="Jarju S."/>
            <person name="Secka A."/>
            <person name="Antonio M."/>
            <person name="Oren A."/>
            <person name="Chaudhuri R.R."/>
            <person name="La Ragione R."/>
            <person name="Hildebrand F."/>
            <person name="Pallen M.J."/>
        </authorList>
    </citation>
    <scope>NUCLEOTIDE SEQUENCE</scope>
    <source>
        <strain evidence="3">ChiHjej13B12-9602</strain>
    </source>
</reference>
<dbReference type="OrthoDB" id="6623712at2"/>
<dbReference type="InterPro" id="IPR036662">
    <property type="entry name" value="PTS_EIIA_man-typ_sf"/>
</dbReference>
<protein>
    <recommendedName>
        <fullName evidence="2">PTS EIIA type-4 domain-containing protein</fullName>
    </recommendedName>
</protein>
<keyword evidence="1" id="KW-0808">Transferase</keyword>
<accession>A0A921IX24</accession>
<dbReference type="PANTHER" id="PTHR33799">
    <property type="entry name" value="PTS PERMEASE-RELATED-RELATED"/>
    <property type="match status" value="1"/>
</dbReference>
<dbReference type="AlphaFoldDB" id="A0A921IX24"/>
<dbReference type="Gene3D" id="3.40.50.510">
    <property type="entry name" value="Phosphotransferase system, mannose-type IIA component"/>
    <property type="match status" value="1"/>
</dbReference>
<dbReference type="EMBL" id="DYUZ01000035">
    <property type="protein sequence ID" value="HJG38096.1"/>
    <property type="molecule type" value="Genomic_DNA"/>
</dbReference>
<dbReference type="InterPro" id="IPR051471">
    <property type="entry name" value="Bacterial_PTS_sugar_comp"/>
</dbReference>
<evidence type="ECO:0000259" key="2">
    <source>
        <dbReference type="PROSITE" id="PS51096"/>
    </source>
</evidence>
<dbReference type="InterPro" id="IPR004701">
    <property type="entry name" value="PTS_EIIA_man-typ"/>
</dbReference>
<gene>
    <name evidence="3" type="ORF">K8V70_09635</name>
</gene>
<dbReference type="GO" id="GO:0009401">
    <property type="term" value="P:phosphoenolpyruvate-dependent sugar phosphotransferase system"/>
    <property type="evidence" value="ECO:0007669"/>
    <property type="project" value="InterPro"/>
</dbReference>
<comment type="caution">
    <text evidence="3">The sequence shown here is derived from an EMBL/GenBank/DDBJ whole genome shotgun (WGS) entry which is preliminary data.</text>
</comment>
<dbReference type="Pfam" id="PF03610">
    <property type="entry name" value="EIIA-man"/>
    <property type="match status" value="1"/>
</dbReference>
<name>A0A921IX24_9ACTN</name>
<dbReference type="SUPFAM" id="SSF53062">
    <property type="entry name" value="PTS system fructose IIA component-like"/>
    <property type="match status" value="1"/>
</dbReference>
<evidence type="ECO:0000313" key="3">
    <source>
        <dbReference type="EMBL" id="HJG38096.1"/>
    </source>
</evidence>
<reference evidence="3" key="2">
    <citation type="submission" date="2021-09" db="EMBL/GenBank/DDBJ databases">
        <authorList>
            <person name="Gilroy R."/>
        </authorList>
    </citation>
    <scope>NUCLEOTIDE SEQUENCE</scope>
    <source>
        <strain evidence="3">ChiHjej13B12-9602</strain>
    </source>
</reference>
<dbReference type="Proteomes" id="UP000753256">
    <property type="component" value="Unassembled WGS sequence"/>
</dbReference>
<dbReference type="GO" id="GO:0016020">
    <property type="term" value="C:membrane"/>
    <property type="evidence" value="ECO:0007669"/>
    <property type="project" value="InterPro"/>
</dbReference>
<dbReference type="PROSITE" id="PS51096">
    <property type="entry name" value="PTS_EIIA_TYPE_4"/>
    <property type="match status" value="1"/>
</dbReference>
<evidence type="ECO:0000313" key="4">
    <source>
        <dbReference type="Proteomes" id="UP000753256"/>
    </source>
</evidence>
<feature type="domain" description="PTS EIIA type-4" evidence="2">
    <location>
        <begin position="1"/>
        <end position="119"/>
    </location>
</feature>
<organism evidence="3 4">
    <name type="scientific">Enorma phocaeensis</name>
    <dbReference type="NCBI Taxonomy" id="1871019"/>
    <lineage>
        <taxon>Bacteria</taxon>
        <taxon>Bacillati</taxon>
        <taxon>Actinomycetota</taxon>
        <taxon>Coriobacteriia</taxon>
        <taxon>Coriobacteriales</taxon>
        <taxon>Coriobacteriaceae</taxon>
        <taxon>Enorma</taxon>
    </lineage>
</organism>
<evidence type="ECO:0000256" key="1">
    <source>
        <dbReference type="ARBA" id="ARBA00022679"/>
    </source>
</evidence>
<sequence length="134" mass="14749">MRRIVIASHHRFAAGLRDTLEFIGGDQLGIVDINAYVDETSLDDQIAEVFAGFDPDDEVLVFTDMMQGSVNQAFQRYIGDKVFVVTGVNVPCALELAVAGGQLAYEDIARTVQSARDQLVFMNECISVVDEDDE</sequence>
<dbReference type="RefSeq" id="WP_102372793.1">
    <property type="nucleotide sequence ID" value="NZ_CALUIL010000002.1"/>
</dbReference>
<dbReference type="GO" id="GO:0016740">
    <property type="term" value="F:transferase activity"/>
    <property type="evidence" value="ECO:0007669"/>
    <property type="project" value="UniProtKB-KW"/>
</dbReference>
<proteinExistence type="predicted"/>